<dbReference type="InterPro" id="IPR035906">
    <property type="entry name" value="MetI-like_sf"/>
</dbReference>
<dbReference type="PROSITE" id="PS50928">
    <property type="entry name" value="ABC_TM1"/>
    <property type="match status" value="1"/>
</dbReference>
<evidence type="ECO:0000256" key="5">
    <source>
        <dbReference type="ARBA" id="ARBA00022989"/>
    </source>
</evidence>
<evidence type="ECO:0000313" key="9">
    <source>
        <dbReference type="EMBL" id="SDN20702.1"/>
    </source>
</evidence>
<dbReference type="CDD" id="cd06261">
    <property type="entry name" value="TM_PBP2"/>
    <property type="match status" value="1"/>
</dbReference>
<evidence type="ECO:0000256" key="2">
    <source>
        <dbReference type="ARBA" id="ARBA00022448"/>
    </source>
</evidence>
<gene>
    <name evidence="9" type="ORF">SAMN05216360_106273</name>
</gene>
<keyword evidence="4 7" id="KW-0812">Transmembrane</keyword>
<keyword evidence="6 7" id="KW-0472">Membrane</keyword>
<evidence type="ECO:0000259" key="8">
    <source>
        <dbReference type="PROSITE" id="PS50928"/>
    </source>
</evidence>
<dbReference type="SUPFAM" id="SSF161098">
    <property type="entry name" value="MetI-like"/>
    <property type="match status" value="1"/>
</dbReference>
<keyword evidence="10" id="KW-1185">Reference proteome</keyword>
<dbReference type="GO" id="GO:0005886">
    <property type="term" value="C:plasma membrane"/>
    <property type="evidence" value="ECO:0007669"/>
    <property type="project" value="UniProtKB-SubCell"/>
</dbReference>
<dbReference type="Pfam" id="PF00528">
    <property type="entry name" value="BPD_transp_1"/>
    <property type="match status" value="1"/>
</dbReference>
<dbReference type="AlphaFoldDB" id="A0A1G9ZGW3"/>
<dbReference type="PANTHER" id="PTHR30151">
    <property type="entry name" value="ALKANE SULFONATE ABC TRANSPORTER-RELATED, MEMBRANE SUBUNIT"/>
    <property type="match status" value="1"/>
</dbReference>
<dbReference type="STRING" id="582672.SAMN05216360_106273"/>
<keyword evidence="2 7" id="KW-0813">Transport</keyword>
<keyword evidence="5 7" id="KW-1133">Transmembrane helix</keyword>
<feature type="transmembrane region" description="Helical" evidence="7">
    <location>
        <begin position="212"/>
        <end position="234"/>
    </location>
</feature>
<comment type="similarity">
    <text evidence="7">Belongs to the binding-protein-dependent transport system permease family.</text>
</comment>
<dbReference type="Proteomes" id="UP000198704">
    <property type="component" value="Unassembled WGS sequence"/>
</dbReference>
<accession>A0A1G9ZGW3</accession>
<reference evidence="10" key="1">
    <citation type="submission" date="2016-10" db="EMBL/GenBank/DDBJ databases">
        <authorList>
            <person name="Varghese N."/>
            <person name="Submissions S."/>
        </authorList>
    </citation>
    <scope>NUCLEOTIDE SEQUENCE [LARGE SCALE GENOMIC DNA]</scope>
    <source>
        <strain evidence="10">BL47</strain>
    </source>
</reference>
<feature type="domain" description="ABC transmembrane type-1" evidence="8">
    <location>
        <begin position="52"/>
        <end position="233"/>
    </location>
</feature>
<organism evidence="9 10">
    <name type="scientific">Methylobacterium phyllostachyos</name>
    <dbReference type="NCBI Taxonomy" id="582672"/>
    <lineage>
        <taxon>Bacteria</taxon>
        <taxon>Pseudomonadati</taxon>
        <taxon>Pseudomonadota</taxon>
        <taxon>Alphaproteobacteria</taxon>
        <taxon>Hyphomicrobiales</taxon>
        <taxon>Methylobacteriaceae</taxon>
        <taxon>Methylobacterium</taxon>
    </lineage>
</organism>
<dbReference type="Gene3D" id="1.10.3720.10">
    <property type="entry name" value="MetI-like"/>
    <property type="match status" value="1"/>
</dbReference>
<evidence type="ECO:0000256" key="7">
    <source>
        <dbReference type="RuleBase" id="RU363032"/>
    </source>
</evidence>
<dbReference type="InterPro" id="IPR000515">
    <property type="entry name" value="MetI-like"/>
</dbReference>
<comment type="subcellular location">
    <subcellularLocation>
        <location evidence="1 7">Cell membrane</location>
        <topology evidence="1 7">Multi-pass membrane protein</topology>
    </subcellularLocation>
</comment>
<evidence type="ECO:0000256" key="6">
    <source>
        <dbReference type="ARBA" id="ARBA00023136"/>
    </source>
</evidence>
<feature type="transmembrane region" description="Helical" evidence="7">
    <location>
        <begin position="90"/>
        <end position="110"/>
    </location>
</feature>
<evidence type="ECO:0000313" key="10">
    <source>
        <dbReference type="Proteomes" id="UP000198704"/>
    </source>
</evidence>
<evidence type="ECO:0000256" key="4">
    <source>
        <dbReference type="ARBA" id="ARBA00022692"/>
    </source>
</evidence>
<dbReference type="GO" id="GO:0055085">
    <property type="term" value="P:transmembrane transport"/>
    <property type="evidence" value="ECO:0007669"/>
    <property type="project" value="InterPro"/>
</dbReference>
<feature type="transmembrane region" description="Helical" evidence="7">
    <location>
        <begin position="56"/>
        <end position="78"/>
    </location>
</feature>
<evidence type="ECO:0000256" key="3">
    <source>
        <dbReference type="ARBA" id="ARBA00022475"/>
    </source>
</evidence>
<protein>
    <submittedName>
        <fullName evidence="9">NitT/TauT family transport system permease protein</fullName>
    </submittedName>
</protein>
<dbReference type="PANTHER" id="PTHR30151:SF38">
    <property type="entry name" value="ALIPHATIC SULFONATES TRANSPORT PERMEASE PROTEIN SSUC-RELATED"/>
    <property type="match status" value="1"/>
</dbReference>
<dbReference type="OrthoDB" id="8443696at2"/>
<dbReference type="RefSeq" id="WP_091716089.1">
    <property type="nucleotide sequence ID" value="NZ_FNHS01000006.1"/>
</dbReference>
<proteinExistence type="inferred from homology"/>
<keyword evidence="3" id="KW-1003">Cell membrane</keyword>
<name>A0A1G9ZGW3_9HYPH</name>
<dbReference type="EMBL" id="FNHS01000006">
    <property type="protein sequence ID" value="SDN20702.1"/>
    <property type="molecule type" value="Genomic_DNA"/>
</dbReference>
<sequence>MGALIRLASLLVLIGAWQTAALEAHSRLLPTPLAVMSFIAQEAARGDLAHNIGITLLRVAISFAIAMVLGIVLGVALGRSKATDLTLDTPLLVLLNTPALVITVLAYVWVGLTETAAILAVVLNKLPNVAVIVREGARNLDPGLDEMARAYRLDYRTWVQDVLIPQLQPYVVTAARSGLSLAWKIVLVVELLGRPDGVGFAINYYFVQSTDVAAIIGYSLVFMAVMIGIDVLLLQRLEAHVRRWR</sequence>
<evidence type="ECO:0000256" key="1">
    <source>
        <dbReference type="ARBA" id="ARBA00004651"/>
    </source>
</evidence>